<keyword evidence="3" id="KW-1185">Reference proteome</keyword>
<name>A0ABP8Y6N9_9MICO</name>
<protein>
    <recommendedName>
        <fullName evidence="1">ANTAR domain-containing protein</fullName>
    </recommendedName>
</protein>
<dbReference type="Pfam" id="PF03861">
    <property type="entry name" value="ANTAR"/>
    <property type="match status" value="1"/>
</dbReference>
<evidence type="ECO:0000313" key="2">
    <source>
        <dbReference type="EMBL" id="GAA4723021.1"/>
    </source>
</evidence>
<dbReference type="SUPFAM" id="SSF52172">
    <property type="entry name" value="CheY-like"/>
    <property type="match status" value="1"/>
</dbReference>
<comment type="caution">
    <text evidence="2">The sequence shown here is derived from an EMBL/GenBank/DDBJ whole genome shotgun (WGS) entry which is preliminary data.</text>
</comment>
<organism evidence="2 3">
    <name type="scientific">Pedococcus ginsenosidimutans</name>
    <dbReference type="NCBI Taxonomy" id="490570"/>
    <lineage>
        <taxon>Bacteria</taxon>
        <taxon>Bacillati</taxon>
        <taxon>Actinomycetota</taxon>
        <taxon>Actinomycetes</taxon>
        <taxon>Micrococcales</taxon>
        <taxon>Intrasporangiaceae</taxon>
        <taxon>Pedococcus</taxon>
    </lineage>
</organism>
<reference evidence="3" key="1">
    <citation type="journal article" date="2019" name="Int. J. Syst. Evol. Microbiol.">
        <title>The Global Catalogue of Microorganisms (GCM) 10K type strain sequencing project: providing services to taxonomists for standard genome sequencing and annotation.</title>
        <authorList>
            <consortium name="The Broad Institute Genomics Platform"/>
            <consortium name="The Broad Institute Genome Sequencing Center for Infectious Disease"/>
            <person name="Wu L."/>
            <person name="Ma J."/>
        </authorList>
    </citation>
    <scope>NUCLEOTIDE SEQUENCE [LARGE SCALE GENOMIC DNA]</scope>
    <source>
        <strain evidence="3">JCM 18961</strain>
    </source>
</reference>
<dbReference type="Gene3D" id="3.30.450.20">
    <property type="entry name" value="PAS domain"/>
    <property type="match status" value="1"/>
</dbReference>
<proteinExistence type="predicted"/>
<gene>
    <name evidence="2" type="ORF">GCM10025782_21170</name>
</gene>
<sequence>MTPGTNSHGTAMTFDFHVDEQRWYWSPSLRELLAVAPDEPATTARLFDHVAPEDLQATWAVFHEVTRRPGAFSLTFGLRDGQARLRRVVMAGQGVGEGDGPDGAVREVSGFLVDITETLRASEQHAVEASSRHRAAIEQAKGALMLSFGISAEAAFEVLRAESNRHNIKVAVVAQRITARLSDPVFARKDPLRSLLDILKTLALPERVTCSGAEPPECPALRDGEAAG</sequence>
<dbReference type="InterPro" id="IPR036388">
    <property type="entry name" value="WH-like_DNA-bd_sf"/>
</dbReference>
<dbReference type="InterPro" id="IPR035965">
    <property type="entry name" value="PAS-like_dom_sf"/>
</dbReference>
<dbReference type="RefSeq" id="WP_345503152.1">
    <property type="nucleotide sequence ID" value="NZ_BAABLO010000009.1"/>
</dbReference>
<feature type="domain" description="ANTAR" evidence="1">
    <location>
        <begin position="116"/>
        <end position="178"/>
    </location>
</feature>
<dbReference type="SUPFAM" id="SSF55785">
    <property type="entry name" value="PYP-like sensor domain (PAS domain)"/>
    <property type="match status" value="1"/>
</dbReference>
<dbReference type="Gene3D" id="1.10.10.10">
    <property type="entry name" value="Winged helix-like DNA-binding domain superfamily/Winged helix DNA-binding domain"/>
    <property type="match status" value="1"/>
</dbReference>
<dbReference type="InterPro" id="IPR011006">
    <property type="entry name" value="CheY-like_superfamily"/>
</dbReference>
<dbReference type="SMART" id="SM01012">
    <property type="entry name" value="ANTAR"/>
    <property type="match status" value="1"/>
</dbReference>
<dbReference type="Proteomes" id="UP001500556">
    <property type="component" value="Unassembled WGS sequence"/>
</dbReference>
<evidence type="ECO:0000313" key="3">
    <source>
        <dbReference type="Proteomes" id="UP001500556"/>
    </source>
</evidence>
<accession>A0ABP8Y6N9</accession>
<dbReference type="InterPro" id="IPR005561">
    <property type="entry name" value="ANTAR"/>
</dbReference>
<evidence type="ECO:0000259" key="1">
    <source>
        <dbReference type="PROSITE" id="PS50921"/>
    </source>
</evidence>
<dbReference type="EMBL" id="BAABLO010000009">
    <property type="protein sequence ID" value="GAA4723021.1"/>
    <property type="molecule type" value="Genomic_DNA"/>
</dbReference>
<dbReference type="PROSITE" id="PS50921">
    <property type="entry name" value="ANTAR"/>
    <property type="match status" value="1"/>
</dbReference>